<proteinExistence type="predicted"/>
<organism evidence="1 2">
    <name type="scientific">Reticulomyxa filosa</name>
    <dbReference type="NCBI Taxonomy" id="46433"/>
    <lineage>
        <taxon>Eukaryota</taxon>
        <taxon>Sar</taxon>
        <taxon>Rhizaria</taxon>
        <taxon>Retaria</taxon>
        <taxon>Foraminifera</taxon>
        <taxon>Monothalamids</taxon>
        <taxon>Reticulomyxidae</taxon>
        <taxon>Reticulomyxa</taxon>
    </lineage>
</organism>
<dbReference type="Gene3D" id="1.25.40.10">
    <property type="entry name" value="Tetratricopeptide repeat domain"/>
    <property type="match status" value="1"/>
</dbReference>
<evidence type="ECO:0008006" key="3">
    <source>
        <dbReference type="Google" id="ProtNLM"/>
    </source>
</evidence>
<dbReference type="AlphaFoldDB" id="X6LEI5"/>
<dbReference type="Proteomes" id="UP000023152">
    <property type="component" value="Unassembled WGS sequence"/>
</dbReference>
<comment type="caution">
    <text evidence="1">The sequence shown here is derived from an EMBL/GenBank/DDBJ whole genome shotgun (WGS) entry which is preliminary data.</text>
</comment>
<feature type="non-terminal residue" evidence="1">
    <location>
        <position position="156"/>
    </location>
</feature>
<dbReference type="InterPro" id="IPR011990">
    <property type="entry name" value="TPR-like_helical_dom_sf"/>
</dbReference>
<evidence type="ECO:0000313" key="2">
    <source>
        <dbReference type="Proteomes" id="UP000023152"/>
    </source>
</evidence>
<name>X6LEI5_RETFI</name>
<gene>
    <name evidence="1" type="ORF">RFI_37682</name>
</gene>
<accession>X6LEI5</accession>
<sequence>MENKIQMKQKHVVGAFTIALFHCKSVQFEDMIIYGCVYQCLYYQPCIFHNEPIITITLPADFNQICELAFEVYDDHQLERGYSLYAIFLMEQNPNMDPKPSDTTLITLYGNLGLSYKEDKEYEKAAYYLEKQFEFYSKQLEIDNASLRDCLFHLGA</sequence>
<protein>
    <recommendedName>
        <fullName evidence="3">Tetratricopeptide repeat protein</fullName>
    </recommendedName>
</protein>
<keyword evidence="2" id="KW-1185">Reference proteome</keyword>
<reference evidence="1 2" key="1">
    <citation type="journal article" date="2013" name="Curr. Biol.">
        <title>The Genome of the Foraminiferan Reticulomyxa filosa.</title>
        <authorList>
            <person name="Glockner G."/>
            <person name="Hulsmann N."/>
            <person name="Schleicher M."/>
            <person name="Noegel A.A."/>
            <person name="Eichinger L."/>
            <person name="Gallinger C."/>
            <person name="Pawlowski J."/>
            <person name="Sierra R."/>
            <person name="Euteneuer U."/>
            <person name="Pillet L."/>
            <person name="Moustafa A."/>
            <person name="Platzer M."/>
            <person name="Groth M."/>
            <person name="Szafranski K."/>
            <person name="Schliwa M."/>
        </authorList>
    </citation>
    <scope>NUCLEOTIDE SEQUENCE [LARGE SCALE GENOMIC DNA]</scope>
</reference>
<dbReference type="EMBL" id="ASPP01042923">
    <property type="protein sequence ID" value="ETN99785.1"/>
    <property type="molecule type" value="Genomic_DNA"/>
</dbReference>
<evidence type="ECO:0000313" key="1">
    <source>
        <dbReference type="EMBL" id="ETN99785.1"/>
    </source>
</evidence>